<dbReference type="PANTHER" id="PTHR23235">
    <property type="entry name" value="KRUEPPEL-LIKE TRANSCRIPTION FACTOR"/>
    <property type="match status" value="1"/>
</dbReference>
<feature type="domain" description="C2H2-type" evidence="6">
    <location>
        <begin position="357"/>
        <end position="386"/>
    </location>
</feature>
<keyword evidence="1" id="KW-0479">Metal-binding</keyword>
<dbReference type="PROSITE" id="PS50157">
    <property type="entry name" value="ZINC_FINGER_C2H2_2"/>
    <property type="match status" value="2"/>
</dbReference>
<evidence type="ECO:0000256" key="1">
    <source>
        <dbReference type="ARBA" id="ARBA00022723"/>
    </source>
</evidence>
<evidence type="ECO:0000313" key="8">
    <source>
        <dbReference type="Proteomes" id="UP001203297"/>
    </source>
</evidence>
<keyword evidence="3" id="KW-0862">Zinc</keyword>
<protein>
    <recommendedName>
        <fullName evidence="6">C2H2-type domain-containing protein</fullName>
    </recommendedName>
</protein>
<dbReference type="EMBL" id="WTXG01000002">
    <property type="protein sequence ID" value="KAI0307251.1"/>
    <property type="molecule type" value="Genomic_DNA"/>
</dbReference>
<dbReference type="SMART" id="SM00355">
    <property type="entry name" value="ZnF_C2H2"/>
    <property type="match status" value="3"/>
</dbReference>
<dbReference type="PANTHER" id="PTHR23235:SF120">
    <property type="entry name" value="KRUPPEL-LIKE FACTOR 15"/>
    <property type="match status" value="1"/>
</dbReference>
<dbReference type="AlphaFoldDB" id="A0AAD4MBB1"/>
<gene>
    <name evidence="7" type="ORF">B0F90DRAFT_1686637</name>
</gene>
<feature type="domain" description="C2H2-type" evidence="6">
    <location>
        <begin position="387"/>
        <end position="414"/>
    </location>
</feature>
<feature type="region of interest" description="Disordered" evidence="5">
    <location>
        <begin position="218"/>
        <end position="240"/>
    </location>
</feature>
<name>A0AAD4MBB1_9AGAM</name>
<dbReference type="GO" id="GO:0000981">
    <property type="term" value="F:DNA-binding transcription factor activity, RNA polymerase II-specific"/>
    <property type="evidence" value="ECO:0007669"/>
    <property type="project" value="TreeGrafter"/>
</dbReference>
<dbReference type="GO" id="GO:0000978">
    <property type="term" value="F:RNA polymerase II cis-regulatory region sequence-specific DNA binding"/>
    <property type="evidence" value="ECO:0007669"/>
    <property type="project" value="TreeGrafter"/>
</dbReference>
<proteinExistence type="predicted"/>
<feature type="compositionally biased region" description="Pro residues" evidence="5">
    <location>
        <begin position="138"/>
        <end position="150"/>
    </location>
</feature>
<evidence type="ECO:0000256" key="2">
    <source>
        <dbReference type="ARBA" id="ARBA00022771"/>
    </source>
</evidence>
<dbReference type="Proteomes" id="UP001203297">
    <property type="component" value="Unassembled WGS sequence"/>
</dbReference>
<evidence type="ECO:0000313" key="7">
    <source>
        <dbReference type="EMBL" id="KAI0307251.1"/>
    </source>
</evidence>
<dbReference type="InterPro" id="IPR036236">
    <property type="entry name" value="Znf_C2H2_sf"/>
</dbReference>
<organism evidence="7 8">
    <name type="scientific">Multifurca ochricompacta</name>
    <dbReference type="NCBI Taxonomy" id="376703"/>
    <lineage>
        <taxon>Eukaryota</taxon>
        <taxon>Fungi</taxon>
        <taxon>Dikarya</taxon>
        <taxon>Basidiomycota</taxon>
        <taxon>Agaricomycotina</taxon>
        <taxon>Agaricomycetes</taxon>
        <taxon>Russulales</taxon>
        <taxon>Russulaceae</taxon>
        <taxon>Multifurca</taxon>
    </lineage>
</organism>
<dbReference type="PROSITE" id="PS00028">
    <property type="entry name" value="ZINC_FINGER_C2H2_1"/>
    <property type="match status" value="1"/>
</dbReference>
<feature type="compositionally biased region" description="Basic and acidic residues" evidence="5">
    <location>
        <begin position="227"/>
        <end position="238"/>
    </location>
</feature>
<evidence type="ECO:0000256" key="3">
    <source>
        <dbReference type="ARBA" id="ARBA00022833"/>
    </source>
</evidence>
<evidence type="ECO:0000259" key="6">
    <source>
        <dbReference type="PROSITE" id="PS50157"/>
    </source>
</evidence>
<accession>A0AAD4MBB1</accession>
<dbReference type="Gene3D" id="3.30.160.60">
    <property type="entry name" value="Classic Zinc Finger"/>
    <property type="match status" value="1"/>
</dbReference>
<sequence>MLPPPPSSTPRQAGPFAPLAPFDNLQSNARIITPSSTSLGLGLGLGLSLSLPLSVQDDVRLGDPQFHLESSQSHDLMNESAHSSHSVEALPSRFSSLPLFETDLNPSSSAFSIGDWIVHPPSSPGPLDVMCSSSLHIPSPPGPSSGPPDTPANLNLPPLLSTVPETPVGINPAMLTASHPQSPLNITDGSRKLTAETVFFQVIERLYLSLIPTTGCLTPGPGQTSMSRKDHPSPRDSELPQPLNLMLPGPELHRFPDNSLFTPVVQETSNAPTSANLVAVSSSSFSSRDTSSNSRALSPLVSPDTPMFNIHEGISEYDVQRRAHRYRRRYPGRKLDRHWLLKYAGKLNKDGKAMEDYRCYISGCAQVNKRRDHIIVHICSHVNERPHTCRYCHMTFLRRNECKRHEAGHSGLKPFVCRLCPPPAARFARQDLLTRHARRAHDMTAPEQRDMRH</sequence>
<evidence type="ECO:0000256" key="5">
    <source>
        <dbReference type="SAM" id="MobiDB-lite"/>
    </source>
</evidence>
<dbReference type="GO" id="GO:0008270">
    <property type="term" value="F:zinc ion binding"/>
    <property type="evidence" value="ECO:0007669"/>
    <property type="project" value="UniProtKB-KW"/>
</dbReference>
<comment type="caution">
    <text evidence="7">The sequence shown here is derived from an EMBL/GenBank/DDBJ whole genome shotgun (WGS) entry which is preliminary data.</text>
</comment>
<dbReference type="SUPFAM" id="SSF57667">
    <property type="entry name" value="beta-beta-alpha zinc fingers"/>
    <property type="match status" value="1"/>
</dbReference>
<keyword evidence="8" id="KW-1185">Reference proteome</keyword>
<reference evidence="7" key="1">
    <citation type="journal article" date="2022" name="New Phytol.">
        <title>Evolutionary transition to the ectomycorrhizal habit in the genomes of a hyperdiverse lineage of mushroom-forming fungi.</title>
        <authorList>
            <person name="Looney B."/>
            <person name="Miyauchi S."/>
            <person name="Morin E."/>
            <person name="Drula E."/>
            <person name="Courty P.E."/>
            <person name="Kohler A."/>
            <person name="Kuo A."/>
            <person name="LaButti K."/>
            <person name="Pangilinan J."/>
            <person name="Lipzen A."/>
            <person name="Riley R."/>
            <person name="Andreopoulos W."/>
            <person name="He G."/>
            <person name="Johnson J."/>
            <person name="Nolan M."/>
            <person name="Tritt A."/>
            <person name="Barry K.W."/>
            <person name="Grigoriev I.V."/>
            <person name="Nagy L.G."/>
            <person name="Hibbett D."/>
            <person name="Henrissat B."/>
            <person name="Matheny P.B."/>
            <person name="Labbe J."/>
            <person name="Martin F.M."/>
        </authorList>
    </citation>
    <scope>NUCLEOTIDE SEQUENCE</scope>
    <source>
        <strain evidence="7">BPL690</strain>
    </source>
</reference>
<feature type="region of interest" description="Disordered" evidence="5">
    <location>
        <begin position="1"/>
        <end position="20"/>
    </location>
</feature>
<feature type="region of interest" description="Disordered" evidence="5">
    <location>
        <begin position="132"/>
        <end position="153"/>
    </location>
</feature>
<evidence type="ECO:0000256" key="4">
    <source>
        <dbReference type="PROSITE-ProRule" id="PRU00042"/>
    </source>
</evidence>
<keyword evidence="2 4" id="KW-0863">Zinc-finger</keyword>
<dbReference type="InterPro" id="IPR013087">
    <property type="entry name" value="Znf_C2H2_type"/>
</dbReference>